<dbReference type="InterPro" id="IPR015797">
    <property type="entry name" value="NUDIX_hydrolase-like_dom_sf"/>
</dbReference>
<comment type="caution">
    <text evidence="1">The sequence shown here is derived from an EMBL/GenBank/DDBJ whole genome shotgun (WGS) entry which is preliminary data.</text>
</comment>
<dbReference type="Proteomes" id="UP000657421">
    <property type="component" value="Unassembled WGS sequence"/>
</dbReference>
<dbReference type="Gene3D" id="3.90.79.10">
    <property type="entry name" value="Nucleoside Triphosphate Pyrophosphohydrolase"/>
    <property type="match status" value="1"/>
</dbReference>
<organism evidence="1 2">
    <name type="scientific">Jingyaoa shaoxingensis</name>
    <dbReference type="NCBI Taxonomy" id="2763671"/>
    <lineage>
        <taxon>Bacteria</taxon>
        <taxon>Bacillati</taxon>
        <taxon>Bacillota</taxon>
        <taxon>Clostridia</taxon>
        <taxon>Lachnospirales</taxon>
        <taxon>Lachnospiraceae</taxon>
        <taxon>Jingyaoa</taxon>
    </lineage>
</organism>
<evidence type="ECO:0008006" key="3">
    <source>
        <dbReference type="Google" id="ProtNLM"/>
    </source>
</evidence>
<reference evidence="1 2" key="1">
    <citation type="submission" date="2020-08" db="EMBL/GenBank/DDBJ databases">
        <title>Genome public.</title>
        <authorList>
            <person name="Liu C."/>
            <person name="Sun Q."/>
        </authorList>
    </citation>
    <scope>NUCLEOTIDE SEQUENCE [LARGE SCALE GENOMIC DNA]</scope>
    <source>
        <strain evidence="1 2">NSJ-46</strain>
    </source>
</reference>
<dbReference type="SUPFAM" id="SSF55811">
    <property type="entry name" value="Nudix"/>
    <property type="match status" value="1"/>
</dbReference>
<accession>A0ABR7NBE8</accession>
<evidence type="ECO:0000313" key="2">
    <source>
        <dbReference type="Proteomes" id="UP000657421"/>
    </source>
</evidence>
<gene>
    <name evidence="1" type="ORF">H8716_11645</name>
</gene>
<keyword evidence="2" id="KW-1185">Reference proteome</keyword>
<protein>
    <recommendedName>
        <fullName evidence="3">Nudix hydrolase domain-containing protein</fullName>
    </recommendedName>
</protein>
<dbReference type="EMBL" id="JACRSZ010000012">
    <property type="protein sequence ID" value="MBC8573729.1"/>
    <property type="molecule type" value="Genomic_DNA"/>
</dbReference>
<name>A0ABR7NBE8_9FIRM</name>
<sequence length="218" mass="25666">MEEYLPVIEKKFHRLLVKGKIERRNAHGTSPVYHATAIIIAVLPDGKILLSDKTEKQRAKGQNIPLQNHIYDTFGGHMTYERIPEKELETGISLDTFKKCACRELYEELLVEEDGKRYGIRVRDENLETVGFYEMVNDHNKEYSWVFLHRLMYKKKYVSEDTLETQNGWMTIQQPVRAFSYKEIQDIFQNNTDGNFLSDGLGRVLRKDDRLKNYINNQ</sequence>
<evidence type="ECO:0000313" key="1">
    <source>
        <dbReference type="EMBL" id="MBC8573729.1"/>
    </source>
</evidence>
<proteinExistence type="predicted"/>
<dbReference type="RefSeq" id="WP_249309025.1">
    <property type="nucleotide sequence ID" value="NZ_JACRSZ010000012.1"/>
</dbReference>